<dbReference type="GO" id="GO:0055085">
    <property type="term" value="P:transmembrane transport"/>
    <property type="evidence" value="ECO:0007669"/>
    <property type="project" value="InterPro"/>
</dbReference>
<dbReference type="Gene3D" id="3.30.1150.10">
    <property type="match status" value="1"/>
</dbReference>
<comment type="subcellular location">
    <subcellularLocation>
        <location evidence="1">Cell inner membrane</location>
        <topology evidence="1">Single-pass membrane protein</topology>
        <orientation evidence="1">Periplasmic side</orientation>
    </subcellularLocation>
</comment>
<reference evidence="13 14" key="1">
    <citation type="submission" date="2019-06" db="EMBL/GenBank/DDBJ databases">
        <authorList>
            <person name="Srinivasan S."/>
        </authorList>
    </citation>
    <scope>NUCLEOTIDE SEQUENCE [LARGE SCALE GENOMIC DNA]</scope>
    <source>
        <strain evidence="13 14">17J68-5</strain>
    </source>
</reference>
<evidence type="ECO:0000259" key="12">
    <source>
        <dbReference type="PROSITE" id="PS52015"/>
    </source>
</evidence>
<dbReference type="KEGG" id="hyj:FHG12_06960"/>
<feature type="region of interest" description="Disordered" evidence="10">
    <location>
        <begin position="306"/>
        <end position="329"/>
    </location>
</feature>
<dbReference type="InterPro" id="IPR037682">
    <property type="entry name" value="TonB_C"/>
</dbReference>
<dbReference type="InterPro" id="IPR051045">
    <property type="entry name" value="TonB-dependent_transducer"/>
</dbReference>
<dbReference type="InterPro" id="IPR008756">
    <property type="entry name" value="Peptidase_M56"/>
</dbReference>
<evidence type="ECO:0000313" key="14">
    <source>
        <dbReference type="Proteomes" id="UP000305398"/>
    </source>
</evidence>
<dbReference type="Pfam" id="PF03544">
    <property type="entry name" value="TonB_C"/>
    <property type="match status" value="1"/>
</dbReference>
<keyword evidence="3" id="KW-0813">Transport</keyword>
<name>A0A5B8A149_9BACT</name>
<dbReference type="PANTHER" id="PTHR33446">
    <property type="entry name" value="PROTEIN TONB-RELATED"/>
    <property type="match status" value="1"/>
</dbReference>
<feature type="transmembrane region" description="Helical" evidence="11">
    <location>
        <begin position="6"/>
        <end position="27"/>
    </location>
</feature>
<evidence type="ECO:0000256" key="2">
    <source>
        <dbReference type="ARBA" id="ARBA00006555"/>
    </source>
</evidence>
<dbReference type="PROSITE" id="PS52015">
    <property type="entry name" value="TONB_CTD"/>
    <property type="match status" value="1"/>
</dbReference>
<dbReference type="OrthoDB" id="1039448at2"/>
<keyword evidence="7" id="KW-0653">Protein transport</keyword>
<protein>
    <submittedName>
        <fullName evidence="13">M56 family metallopeptidase</fullName>
    </submittedName>
</protein>
<dbReference type="GO" id="GO:0098797">
    <property type="term" value="C:plasma membrane protein complex"/>
    <property type="evidence" value="ECO:0007669"/>
    <property type="project" value="TreeGrafter"/>
</dbReference>
<evidence type="ECO:0000256" key="1">
    <source>
        <dbReference type="ARBA" id="ARBA00004383"/>
    </source>
</evidence>
<dbReference type="NCBIfam" id="TIGR01352">
    <property type="entry name" value="tonB_Cterm"/>
    <property type="match status" value="1"/>
</dbReference>
<feature type="transmembrane region" description="Helical" evidence="11">
    <location>
        <begin position="39"/>
        <end position="60"/>
    </location>
</feature>
<dbReference type="AlphaFoldDB" id="A0A5B8A149"/>
<keyword evidence="9 11" id="KW-0472">Membrane</keyword>
<accession>A0A5B8A149</accession>
<dbReference type="Proteomes" id="UP000305398">
    <property type="component" value="Chromosome"/>
</dbReference>
<evidence type="ECO:0000256" key="8">
    <source>
        <dbReference type="ARBA" id="ARBA00022989"/>
    </source>
</evidence>
<comment type="similarity">
    <text evidence="2">Belongs to the TonB family.</text>
</comment>
<sequence>MTTLLLLNWMLLSTLCLGAGWLLYRFALRSERSFGYNRWYLLLAPALAAALPWLPLPAVWGTALRGVALPPMTVLLPVVRVGTAATPETSFYVSNWLLIMYTTIAALMMIRLGVRLWHLHRLARGLPGERQAGYTMVRTGGKLPISSFGRTVYWDETAPLTTAEAEQVLRHELAHVQQGHTYDRLVLDVLRAVLWFNPFVHLFPRALALTHEYLADEAVLHETPTASPAQYATLLAQQASQRLGLSLTAAHSFTQSHTLNRIAMLYKNPPARRWKQWLVLPVSGLLLFAVACQKEAIPTLTAAASASQANLPPPPPPPPLAPPPPPPPPSYAVGRKIYTSVEKMPEYQGGYAQLLQDIGSAVQYPAIAQEAKLEGKVFIRFVVGTDGQVHDVEIQKGVVAPAGQEAAAEALNNEALRVIENLPGTWKPGIQRGKKVDVSFTVPISYASK</sequence>
<dbReference type="CDD" id="cd07341">
    <property type="entry name" value="M56_BlaR1_MecR1_like"/>
    <property type="match status" value="1"/>
</dbReference>
<evidence type="ECO:0000256" key="11">
    <source>
        <dbReference type="SAM" id="Phobius"/>
    </source>
</evidence>
<evidence type="ECO:0000256" key="6">
    <source>
        <dbReference type="ARBA" id="ARBA00022692"/>
    </source>
</evidence>
<dbReference type="RefSeq" id="WP_139515042.1">
    <property type="nucleotide sequence ID" value="NZ_CP040896.1"/>
</dbReference>
<organism evidence="13 14">
    <name type="scientific">Hymenobacter jejuensis</name>
    <dbReference type="NCBI Taxonomy" id="2502781"/>
    <lineage>
        <taxon>Bacteria</taxon>
        <taxon>Pseudomonadati</taxon>
        <taxon>Bacteroidota</taxon>
        <taxon>Cytophagia</taxon>
        <taxon>Cytophagales</taxon>
        <taxon>Hymenobacteraceae</taxon>
        <taxon>Hymenobacter</taxon>
    </lineage>
</organism>
<evidence type="ECO:0000256" key="10">
    <source>
        <dbReference type="SAM" id="MobiDB-lite"/>
    </source>
</evidence>
<evidence type="ECO:0000313" key="13">
    <source>
        <dbReference type="EMBL" id="QDA59862.1"/>
    </source>
</evidence>
<keyword evidence="6 11" id="KW-0812">Transmembrane</keyword>
<gene>
    <name evidence="13" type="ORF">FHG12_06960</name>
</gene>
<dbReference type="Pfam" id="PF05569">
    <property type="entry name" value="Peptidase_M56"/>
    <property type="match status" value="1"/>
</dbReference>
<evidence type="ECO:0000256" key="9">
    <source>
        <dbReference type="ARBA" id="ARBA00023136"/>
    </source>
</evidence>
<evidence type="ECO:0000256" key="3">
    <source>
        <dbReference type="ARBA" id="ARBA00022448"/>
    </source>
</evidence>
<feature type="compositionally biased region" description="Pro residues" evidence="10">
    <location>
        <begin position="311"/>
        <end position="329"/>
    </location>
</feature>
<dbReference type="GO" id="GO:0031992">
    <property type="term" value="F:energy transducer activity"/>
    <property type="evidence" value="ECO:0007669"/>
    <property type="project" value="TreeGrafter"/>
</dbReference>
<keyword evidence="5" id="KW-0997">Cell inner membrane</keyword>
<dbReference type="EMBL" id="CP040896">
    <property type="protein sequence ID" value="QDA59862.1"/>
    <property type="molecule type" value="Genomic_DNA"/>
</dbReference>
<dbReference type="PANTHER" id="PTHR33446:SF2">
    <property type="entry name" value="PROTEIN TONB"/>
    <property type="match status" value="1"/>
</dbReference>
<keyword evidence="4" id="KW-1003">Cell membrane</keyword>
<evidence type="ECO:0000256" key="7">
    <source>
        <dbReference type="ARBA" id="ARBA00022927"/>
    </source>
</evidence>
<dbReference type="GO" id="GO:0015031">
    <property type="term" value="P:protein transport"/>
    <property type="evidence" value="ECO:0007669"/>
    <property type="project" value="UniProtKB-KW"/>
</dbReference>
<feature type="transmembrane region" description="Helical" evidence="11">
    <location>
        <begin position="96"/>
        <end position="114"/>
    </location>
</feature>
<keyword evidence="8 11" id="KW-1133">Transmembrane helix</keyword>
<evidence type="ECO:0000256" key="4">
    <source>
        <dbReference type="ARBA" id="ARBA00022475"/>
    </source>
</evidence>
<proteinExistence type="inferred from homology"/>
<evidence type="ECO:0000256" key="5">
    <source>
        <dbReference type="ARBA" id="ARBA00022519"/>
    </source>
</evidence>
<dbReference type="InterPro" id="IPR006260">
    <property type="entry name" value="TonB/TolA_C"/>
</dbReference>
<keyword evidence="14" id="KW-1185">Reference proteome</keyword>
<feature type="domain" description="TonB C-terminal" evidence="12">
    <location>
        <begin position="349"/>
        <end position="449"/>
    </location>
</feature>
<dbReference type="SUPFAM" id="SSF74653">
    <property type="entry name" value="TolA/TonB C-terminal domain"/>
    <property type="match status" value="1"/>
</dbReference>